<feature type="transmembrane region" description="Helical" evidence="1">
    <location>
        <begin position="273"/>
        <end position="295"/>
    </location>
</feature>
<keyword evidence="1" id="KW-0812">Transmembrane</keyword>
<keyword evidence="1" id="KW-0472">Membrane</keyword>
<keyword evidence="1" id="KW-1133">Transmembrane helix</keyword>
<dbReference type="OrthoDB" id="2111878at2"/>
<reference evidence="3" key="1">
    <citation type="submission" date="2017-05" db="EMBL/GenBank/DDBJ databases">
        <authorList>
            <person name="Kirkegaard R."/>
            <person name="Mcilroy J S."/>
        </authorList>
    </citation>
    <scope>NUCLEOTIDE SEQUENCE [LARGE SCALE GENOMIC DNA]</scope>
</reference>
<feature type="transmembrane region" description="Helical" evidence="1">
    <location>
        <begin position="102"/>
        <end position="124"/>
    </location>
</feature>
<evidence type="ECO:0000313" key="3">
    <source>
        <dbReference type="Proteomes" id="UP000195514"/>
    </source>
</evidence>
<feature type="transmembrane region" description="Helical" evidence="1">
    <location>
        <begin position="12"/>
        <end position="34"/>
    </location>
</feature>
<feature type="transmembrane region" description="Helical" evidence="1">
    <location>
        <begin position="228"/>
        <end position="261"/>
    </location>
</feature>
<gene>
    <name evidence="2" type="ORF">CFX1CAM_1863</name>
</gene>
<sequence length="324" mass="33528">MPSKTQNKNATKISAVIGFIILTITATVLLVNAVIQSFPIHPAAGIAVILIAIGTYFTIFTEGKTILKADFGSVDFSTKLFEFIAVFVGGILSFYLNNNLGLGLVVGSALVGLLAVVVAPKYAVPAYCGSFAGMSSAALFPKYHGIILASAIAGLIYVICRDIFGGFGGKLGAMSFISAIAAGLLLSGTFATAPIPNWNTSLWILLTAFIAAPLTFYLNTVLGKGPVLASTLIGLLAGLTLPVLVPGIGTQLGVVAICASFTGMSNEKRSPKFWYMLLAGLFTGFLFILSTPLLGGCGGKLGTTAFVSIMAVNGLTGLVNKIRK</sequence>
<evidence type="ECO:0000313" key="2">
    <source>
        <dbReference type="EMBL" id="SMX54928.1"/>
    </source>
</evidence>
<accession>A0A1Y6K7R8</accession>
<protein>
    <submittedName>
        <fullName evidence="2">Uncharacterized protein</fullName>
    </submittedName>
</protein>
<dbReference type="KEGG" id="abat:CFX1CAM_1863"/>
<dbReference type="AlphaFoldDB" id="A0A1Y6K7R8"/>
<evidence type="ECO:0000256" key="1">
    <source>
        <dbReference type="SAM" id="Phobius"/>
    </source>
</evidence>
<proteinExistence type="predicted"/>
<dbReference type="EMBL" id="LT859958">
    <property type="protein sequence ID" value="SMX54928.1"/>
    <property type="molecule type" value="Genomic_DNA"/>
</dbReference>
<feature type="transmembrane region" description="Helical" evidence="1">
    <location>
        <begin position="202"/>
        <end position="222"/>
    </location>
</feature>
<dbReference type="RefSeq" id="WP_087862731.1">
    <property type="nucleotide sequence ID" value="NZ_LT859958.1"/>
</dbReference>
<feature type="transmembrane region" description="Helical" evidence="1">
    <location>
        <begin position="176"/>
        <end position="195"/>
    </location>
</feature>
<dbReference type="Proteomes" id="UP000195514">
    <property type="component" value="Chromosome I"/>
</dbReference>
<feature type="transmembrane region" description="Helical" evidence="1">
    <location>
        <begin position="145"/>
        <end position="164"/>
    </location>
</feature>
<name>A0A1Y6K7R8_9CHLR</name>
<feature type="transmembrane region" description="Helical" evidence="1">
    <location>
        <begin position="80"/>
        <end position="96"/>
    </location>
</feature>
<feature type="transmembrane region" description="Helical" evidence="1">
    <location>
        <begin position="301"/>
        <end position="319"/>
    </location>
</feature>
<organism evidence="2 3">
    <name type="scientific">Candidatus Brevifilum fermentans</name>
    <dbReference type="NCBI Taxonomy" id="1986204"/>
    <lineage>
        <taxon>Bacteria</taxon>
        <taxon>Bacillati</taxon>
        <taxon>Chloroflexota</taxon>
        <taxon>Anaerolineae</taxon>
        <taxon>Anaerolineales</taxon>
        <taxon>Anaerolineaceae</taxon>
        <taxon>Candidatus Brevifilum</taxon>
    </lineage>
</organism>
<feature type="transmembrane region" description="Helical" evidence="1">
    <location>
        <begin position="40"/>
        <end position="59"/>
    </location>
</feature>
<keyword evidence="3" id="KW-1185">Reference proteome</keyword>